<feature type="signal peptide" evidence="3">
    <location>
        <begin position="1"/>
        <end position="25"/>
    </location>
</feature>
<dbReference type="InterPro" id="IPR036318">
    <property type="entry name" value="FAD-bd_PCMH-like_sf"/>
</dbReference>
<dbReference type="GO" id="GO:0016491">
    <property type="term" value="F:oxidoreductase activity"/>
    <property type="evidence" value="ECO:0007669"/>
    <property type="project" value="UniProtKB-KW"/>
</dbReference>
<keyword evidence="2" id="KW-0560">Oxidoreductase</keyword>
<dbReference type="PROSITE" id="PS51387">
    <property type="entry name" value="FAD_PCMH"/>
    <property type="match status" value="1"/>
</dbReference>
<dbReference type="Proteomes" id="UP000184356">
    <property type="component" value="Unassembled WGS sequence"/>
</dbReference>
<dbReference type="InterPro" id="IPR006094">
    <property type="entry name" value="Oxid_FAD_bind_N"/>
</dbReference>
<dbReference type="PANTHER" id="PTHR13878">
    <property type="entry name" value="GULONOLACTONE OXIDASE"/>
    <property type="match status" value="1"/>
</dbReference>
<sequence>MLAKMRVSLLGFSLFAVLTVQNTLTRDINEQAVSCRCTPDQPCWPKHGDWAALNSTIEGNLATLKPLAYPCHSPNFNAAECAYIQSNAHNSSYRALHPGAMQYENWESDPARDEQCYVASPRSLPCGQGRIPLYSAAVRTVRHIQAVVNFAAKHNVKLAIRNTGHDFLGRSAAPNSLQIFTGNMKEIDLTDSFVPAVPAATAPPRGVRAVTVDAGVQLGELYEYLGARGAMVVGGFSRTVGMAGGYIQGGGHSAMGWLYGMASDNVLEFQVVLADGSFVFANAYQNSDLFFALRGGGGGSFGVVVRVTVNAYPDHPAVAVRTTYTLPASSSRFWDGVETVHNHLLELNDNGGTGYYMITPKSVSSVNSSTFELFMVFINQNDPSIPEELVRPLVSDLERAIGTPPSLNTFRFPTLSSMFSAVLPKNETTGVFSQLGSRLLSRSLLSKQDGPAKISNALSRLDLSPGEYIQGTIVAGGQVAKNKHIDSGLNPAWREAAIHVLFTTRWNVNTTFTQQAEIAADITHNKVGILRSLEPDTMGAYVNEADANEVDFQQSFWGERYEELYTIKKRRDPTGLFITRKGVGSEDWDDDGLCRVRWCEHGIGCVPAV</sequence>
<evidence type="ECO:0000256" key="2">
    <source>
        <dbReference type="ARBA" id="ARBA00023002"/>
    </source>
</evidence>
<evidence type="ECO:0000256" key="1">
    <source>
        <dbReference type="ARBA" id="ARBA00005466"/>
    </source>
</evidence>
<name>A0A1L9T2Y9_9EURO</name>
<evidence type="ECO:0000256" key="3">
    <source>
        <dbReference type="SAM" id="SignalP"/>
    </source>
</evidence>
<accession>A0A1L9T2Y9</accession>
<evidence type="ECO:0000313" key="5">
    <source>
        <dbReference type="EMBL" id="OJJ53814.1"/>
    </source>
</evidence>
<evidence type="ECO:0000259" key="4">
    <source>
        <dbReference type="PROSITE" id="PS51387"/>
    </source>
</evidence>
<dbReference type="EMBL" id="KV878596">
    <property type="protein sequence ID" value="OJJ53814.1"/>
    <property type="molecule type" value="Genomic_DNA"/>
</dbReference>
<dbReference type="Pfam" id="PF08031">
    <property type="entry name" value="BBE"/>
    <property type="match status" value="1"/>
</dbReference>
<dbReference type="OrthoDB" id="9983560at2759"/>
<dbReference type="SUPFAM" id="SSF56176">
    <property type="entry name" value="FAD-binding/transporter-associated domain-like"/>
    <property type="match status" value="1"/>
</dbReference>
<dbReference type="STRING" id="1036612.A0A1L9T2Y9"/>
<organism evidence="5 6">
    <name type="scientific">Aspergillus sydowii CBS 593.65</name>
    <dbReference type="NCBI Taxonomy" id="1036612"/>
    <lineage>
        <taxon>Eukaryota</taxon>
        <taxon>Fungi</taxon>
        <taxon>Dikarya</taxon>
        <taxon>Ascomycota</taxon>
        <taxon>Pezizomycotina</taxon>
        <taxon>Eurotiomycetes</taxon>
        <taxon>Eurotiomycetidae</taxon>
        <taxon>Eurotiales</taxon>
        <taxon>Aspergillaceae</taxon>
        <taxon>Aspergillus</taxon>
        <taxon>Aspergillus subgen. Nidulantes</taxon>
    </lineage>
</organism>
<feature type="chain" id="PRO_5012679658" description="FAD-binding PCMH-type domain-containing protein" evidence="3">
    <location>
        <begin position="26"/>
        <end position="609"/>
    </location>
</feature>
<keyword evidence="3" id="KW-0732">Signal</keyword>
<dbReference type="GO" id="GO:0071949">
    <property type="term" value="F:FAD binding"/>
    <property type="evidence" value="ECO:0007669"/>
    <property type="project" value="InterPro"/>
</dbReference>
<proteinExistence type="inferred from homology"/>
<dbReference type="InterPro" id="IPR012951">
    <property type="entry name" value="BBE"/>
</dbReference>
<dbReference type="InterPro" id="IPR016169">
    <property type="entry name" value="FAD-bd_PCMH_sub2"/>
</dbReference>
<feature type="domain" description="FAD-binding PCMH-type" evidence="4">
    <location>
        <begin position="127"/>
        <end position="314"/>
    </location>
</feature>
<dbReference type="RefSeq" id="XP_040697620.1">
    <property type="nucleotide sequence ID" value="XM_040852955.1"/>
</dbReference>
<comment type="similarity">
    <text evidence="1">Belongs to the oxygen-dependent FAD-linked oxidoreductase family.</text>
</comment>
<dbReference type="InterPro" id="IPR050432">
    <property type="entry name" value="FAD-linked_Oxidoreductases_BP"/>
</dbReference>
<dbReference type="GeneID" id="63769028"/>
<dbReference type="AlphaFoldDB" id="A0A1L9T2Y9"/>
<keyword evidence="6" id="KW-1185">Reference proteome</keyword>
<dbReference type="Gene3D" id="3.40.462.20">
    <property type="match status" value="1"/>
</dbReference>
<evidence type="ECO:0000313" key="6">
    <source>
        <dbReference type="Proteomes" id="UP000184356"/>
    </source>
</evidence>
<dbReference type="Pfam" id="PF01565">
    <property type="entry name" value="FAD_binding_4"/>
    <property type="match status" value="1"/>
</dbReference>
<protein>
    <recommendedName>
        <fullName evidence="4">FAD-binding PCMH-type domain-containing protein</fullName>
    </recommendedName>
</protein>
<dbReference type="PANTHER" id="PTHR13878:SF155">
    <property type="entry name" value="ALCOHOL OXIDASE, PUTATIVE (AFU_ORTHOLOGUE AFUA_4G00430)-RELATED"/>
    <property type="match status" value="1"/>
</dbReference>
<dbReference type="InterPro" id="IPR016166">
    <property type="entry name" value="FAD-bd_PCMH"/>
</dbReference>
<gene>
    <name evidence="5" type="ORF">ASPSYDRAFT_94310</name>
</gene>
<dbReference type="Gene3D" id="3.30.465.10">
    <property type="match status" value="1"/>
</dbReference>
<reference evidence="6" key="1">
    <citation type="journal article" date="2017" name="Genome Biol.">
        <title>Comparative genomics reveals high biological diversity and specific adaptations in the industrially and medically important fungal genus Aspergillus.</title>
        <authorList>
            <person name="de Vries R.P."/>
            <person name="Riley R."/>
            <person name="Wiebenga A."/>
            <person name="Aguilar-Osorio G."/>
            <person name="Amillis S."/>
            <person name="Uchima C.A."/>
            <person name="Anderluh G."/>
            <person name="Asadollahi M."/>
            <person name="Askin M."/>
            <person name="Barry K."/>
            <person name="Battaglia E."/>
            <person name="Bayram O."/>
            <person name="Benocci T."/>
            <person name="Braus-Stromeyer S.A."/>
            <person name="Caldana C."/>
            <person name="Canovas D."/>
            <person name="Cerqueira G.C."/>
            <person name="Chen F."/>
            <person name="Chen W."/>
            <person name="Choi C."/>
            <person name="Clum A."/>
            <person name="Dos Santos R.A."/>
            <person name="Damasio A.R."/>
            <person name="Diallinas G."/>
            <person name="Emri T."/>
            <person name="Fekete E."/>
            <person name="Flipphi M."/>
            <person name="Freyberg S."/>
            <person name="Gallo A."/>
            <person name="Gournas C."/>
            <person name="Habgood R."/>
            <person name="Hainaut M."/>
            <person name="Harispe M.L."/>
            <person name="Henrissat B."/>
            <person name="Hilden K.S."/>
            <person name="Hope R."/>
            <person name="Hossain A."/>
            <person name="Karabika E."/>
            <person name="Karaffa L."/>
            <person name="Karanyi Z."/>
            <person name="Krasevec N."/>
            <person name="Kuo A."/>
            <person name="Kusch H."/>
            <person name="LaButti K."/>
            <person name="Lagendijk E.L."/>
            <person name="Lapidus A."/>
            <person name="Levasseur A."/>
            <person name="Lindquist E."/>
            <person name="Lipzen A."/>
            <person name="Logrieco A.F."/>
            <person name="MacCabe A."/>
            <person name="Maekelae M.R."/>
            <person name="Malavazi I."/>
            <person name="Melin P."/>
            <person name="Meyer V."/>
            <person name="Mielnichuk N."/>
            <person name="Miskei M."/>
            <person name="Molnar A.P."/>
            <person name="Mule G."/>
            <person name="Ngan C.Y."/>
            <person name="Orejas M."/>
            <person name="Orosz E."/>
            <person name="Ouedraogo J.P."/>
            <person name="Overkamp K.M."/>
            <person name="Park H.-S."/>
            <person name="Perrone G."/>
            <person name="Piumi F."/>
            <person name="Punt P.J."/>
            <person name="Ram A.F."/>
            <person name="Ramon A."/>
            <person name="Rauscher S."/>
            <person name="Record E."/>
            <person name="Riano-Pachon D.M."/>
            <person name="Robert V."/>
            <person name="Roehrig J."/>
            <person name="Ruller R."/>
            <person name="Salamov A."/>
            <person name="Salih N.S."/>
            <person name="Samson R.A."/>
            <person name="Sandor E."/>
            <person name="Sanguinetti M."/>
            <person name="Schuetze T."/>
            <person name="Sepcic K."/>
            <person name="Shelest E."/>
            <person name="Sherlock G."/>
            <person name="Sophianopoulou V."/>
            <person name="Squina F.M."/>
            <person name="Sun H."/>
            <person name="Susca A."/>
            <person name="Todd R.B."/>
            <person name="Tsang A."/>
            <person name="Unkles S.E."/>
            <person name="van de Wiele N."/>
            <person name="van Rossen-Uffink D."/>
            <person name="Oliveira J.V."/>
            <person name="Vesth T.C."/>
            <person name="Visser J."/>
            <person name="Yu J.-H."/>
            <person name="Zhou M."/>
            <person name="Andersen M.R."/>
            <person name="Archer D.B."/>
            <person name="Baker S.E."/>
            <person name="Benoit I."/>
            <person name="Brakhage A.A."/>
            <person name="Braus G.H."/>
            <person name="Fischer R."/>
            <person name="Frisvad J.C."/>
            <person name="Goldman G.H."/>
            <person name="Houbraken J."/>
            <person name="Oakley B."/>
            <person name="Pocsi I."/>
            <person name="Scazzocchio C."/>
            <person name="Seiboth B."/>
            <person name="vanKuyk P.A."/>
            <person name="Wortman J."/>
            <person name="Dyer P.S."/>
            <person name="Grigoriev I.V."/>
        </authorList>
    </citation>
    <scope>NUCLEOTIDE SEQUENCE [LARGE SCALE GENOMIC DNA]</scope>
    <source>
        <strain evidence="6">CBS 593.65</strain>
    </source>
</reference>
<dbReference type="VEuPathDB" id="FungiDB:ASPSYDRAFT_94310"/>